<reference evidence="1 2" key="1">
    <citation type="submission" date="2011-09" db="EMBL/GenBank/DDBJ databases">
        <authorList>
            <person name="Carlier A."/>
        </authorList>
    </citation>
    <scope>NUCLEOTIDE SEQUENCE [LARGE SCALE GENOMIC DNA]</scope>
    <source>
        <strain evidence="1 2">UZHbot1</strain>
    </source>
</reference>
<protein>
    <submittedName>
        <fullName evidence="1">WGS project CAFE00000000 data, contig bkir_c141</fullName>
    </submittedName>
</protein>
<dbReference type="BioCyc" id="CBUR1055526:G10QW-1871-MONOMER"/>
<evidence type="ECO:0000313" key="1">
    <source>
        <dbReference type="EMBL" id="CCD36569.1"/>
    </source>
</evidence>
<proteinExistence type="predicted"/>
<keyword evidence="2" id="KW-1185">Reference proteome</keyword>
<organism evidence="1 2">
    <name type="scientific">Candidatus Paraburkholderia kirkii UZHbot1</name>
    <dbReference type="NCBI Taxonomy" id="1055526"/>
    <lineage>
        <taxon>Bacteria</taxon>
        <taxon>Pseudomonadati</taxon>
        <taxon>Pseudomonadota</taxon>
        <taxon>Betaproteobacteria</taxon>
        <taxon>Burkholderiales</taxon>
        <taxon>Burkholderiaceae</taxon>
        <taxon>Paraburkholderia</taxon>
    </lineage>
</organism>
<accession>U3UAH4</accession>
<dbReference type="EMBL" id="CAFE01000052">
    <property type="protein sequence ID" value="CCD36569.1"/>
    <property type="molecule type" value="Genomic_DNA"/>
</dbReference>
<gene>
    <name evidence="1" type="ORF">BKIR_c141_2781</name>
</gene>
<dbReference type="HOGENOM" id="CLU_2244986_0_0_4"/>
<dbReference type="STRING" id="1055526.BKIR_c141_2781"/>
<dbReference type="AlphaFoldDB" id="U3UAH4"/>
<name>U3UAH4_9BURK</name>
<sequence>MPLYDESIKADANGNYVIAISRTADRPSNANAGCSKNWLQWSDAGDGRNDPNLGMVVLRNMLPDPSFPYSIQNNPVLPLNMGAYLPTVTYTSKSGFEALGCTSS</sequence>
<evidence type="ECO:0000313" key="2">
    <source>
        <dbReference type="Proteomes" id="UP000003511"/>
    </source>
</evidence>
<dbReference type="Proteomes" id="UP000003511">
    <property type="component" value="Unassembled WGS sequence"/>
</dbReference>
<comment type="caution">
    <text evidence="1">The sequence shown here is derived from an EMBL/GenBank/DDBJ whole genome shotgun (WGS) entry which is preliminary data.</text>
</comment>
<reference evidence="1 2" key="2">
    <citation type="submission" date="2011-10" db="EMBL/GenBank/DDBJ databases">
        <title>Draft genome sequence of Candidatus Burkholderia kirkii.</title>
        <authorList>
            <person name="Carlier A.L."/>
            <person name="Eberl L."/>
        </authorList>
    </citation>
    <scope>NUCLEOTIDE SEQUENCE [LARGE SCALE GENOMIC DNA]</scope>
    <source>
        <strain evidence="1 2">UZHbot1</strain>
    </source>
</reference>